<evidence type="ECO:0000256" key="15">
    <source>
        <dbReference type="SAM" id="Phobius"/>
    </source>
</evidence>
<keyword evidence="8 15" id="KW-1133">Transmembrane helix</keyword>
<dbReference type="Proteomes" id="UP001597413">
    <property type="component" value="Unassembled WGS sequence"/>
</dbReference>
<feature type="transmembrane region" description="Helical" evidence="15">
    <location>
        <begin position="394"/>
        <end position="415"/>
    </location>
</feature>
<dbReference type="EMBL" id="JBHUIX010000021">
    <property type="protein sequence ID" value="MFD2175909.1"/>
    <property type="molecule type" value="Genomic_DNA"/>
</dbReference>
<dbReference type="SUPFAM" id="SSF55729">
    <property type="entry name" value="Acyl-CoA N-acyltransferases (Nat)"/>
    <property type="match status" value="1"/>
</dbReference>
<keyword evidence="18" id="KW-1185">Reference proteome</keyword>
<feature type="transmembrane region" description="Helical" evidence="15">
    <location>
        <begin position="852"/>
        <end position="872"/>
    </location>
</feature>
<dbReference type="PANTHER" id="PTHR34697:SF2">
    <property type="entry name" value="PHOSPHATIDYLGLYCEROL LYSYLTRANSFERASE"/>
    <property type="match status" value="1"/>
</dbReference>
<feature type="transmembrane region" description="Helical" evidence="15">
    <location>
        <begin position="482"/>
        <end position="502"/>
    </location>
</feature>
<dbReference type="PANTHER" id="PTHR34697">
    <property type="entry name" value="PHOSPHATIDYLGLYCEROL LYSYLTRANSFERASE"/>
    <property type="match status" value="1"/>
</dbReference>
<keyword evidence="7 15" id="KW-0812">Transmembrane</keyword>
<evidence type="ECO:0000313" key="17">
    <source>
        <dbReference type="EMBL" id="MFD2175909.1"/>
    </source>
</evidence>
<evidence type="ECO:0000259" key="16">
    <source>
        <dbReference type="Pfam" id="PF09924"/>
    </source>
</evidence>
<comment type="catalytic activity">
    <reaction evidence="13">
        <text>L-lysyl-tRNA(Lys) + a 1,2-diacyl-sn-glycero-3-phospho-(1'-sn-glycerol) = a 1,2-diacyl-sn-glycero-3-phospho-1'-(3'-O-L-lysyl)-sn-glycerol + tRNA(Lys)</text>
        <dbReference type="Rhea" id="RHEA:10668"/>
        <dbReference type="Rhea" id="RHEA-COMP:9696"/>
        <dbReference type="Rhea" id="RHEA-COMP:9697"/>
        <dbReference type="ChEBI" id="CHEBI:64716"/>
        <dbReference type="ChEBI" id="CHEBI:75792"/>
        <dbReference type="ChEBI" id="CHEBI:78442"/>
        <dbReference type="ChEBI" id="CHEBI:78529"/>
        <dbReference type="EC" id="2.3.2.3"/>
    </reaction>
</comment>
<dbReference type="InterPro" id="IPR024320">
    <property type="entry name" value="LPG_synthase_C"/>
</dbReference>
<evidence type="ECO:0000256" key="3">
    <source>
        <dbReference type="ARBA" id="ARBA00012014"/>
    </source>
</evidence>
<dbReference type="InterPro" id="IPR022791">
    <property type="entry name" value="L-PG_synthase/AglD"/>
</dbReference>
<feature type="transmembrane region" description="Helical" evidence="15">
    <location>
        <begin position="270"/>
        <end position="289"/>
    </location>
</feature>
<feature type="transmembrane region" description="Helical" evidence="15">
    <location>
        <begin position="113"/>
        <end position="137"/>
    </location>
</feature>
<dbReference type="InterPro" id="IPR016181">
    <property type="entry name" value="Acyl_CoA_acyltransferase"/>
</dbReference>
<evidence type="ECO:0000256" key="2">
    <source>
        <dbReference type="ARBA" id="ARBA00008627"/>
    </source>
</evidence>
<feature type="region of interest" description="Disordered" evidence="14">
    <location>
        <begin position="1"/>
        <end position="25"/>
    </location>
</feature>
<comment type="caution">
    <text evidence="17">The sequence shown here is derived from an EMBL/GenBank/DDBJ whole genome shotgun (WGS) entry which is preliminary data.</text>
</comment>
<comment type="subcellular location">
    <subcellularLocation>
        <location evidence="1">Cell membrane</location>
        <topology evidence="1">Multi-pass membrane protein</topology>
    </subcellularLocation>
</comment>
<feature type="transmembrane region" description="Helical" evidence="15">
    <location>
        <begin position="356"/>
        <end position="374"/>
    </location>
</feature>
<evidence type="ECO:0000256" key="13">
    <source>
        <dbReference type="ARBA" id="ARBA00047540"/>
    </source>
</evidence>
<evidence type="ECO:0000256" key="5">
    <source>
        <dbReference type="ARBA" id="ARBA00022475"/>
    </source>
</evidence>
<evidence type="ECO:0000256" key="10">
    <source>
        <dbReference type="ARBA" id="ARBA00023136"/>
    </source>
</evidence>
<evidence type="ECO:0000313" key="18">
    <source>
        <dbReference type="Proteomes" id="UP001597413"/>
    </source>
</evidence>
<keyword evidence="10 15" id="KW-0472">Membrane</keyword>
<organism evidence="17 18">
    <name type="scientific">Rhodobacter lacus</name>
    <dbReference type="NCBI Taxonomy" id="1641972"/>
    <lineage>
        <taxon>Bacteria</taxon>
        <taxon>Pseudomonadati</taxon>
        <taxon>Pseudomonadota</taxon>
        <taxon>Alphaproteobacteria</taxon>
        <taxon>Rhodobacterales</taxon>
        <taxon>Rhodobacter group</taxon>
        <taxon>Rhodobacter</taxon>
    </lineage>
</organism>
<keyword evidence="5" id="KW-1003">Cell membrane</keyword>
<dbReference type="EC" id="2.3.2.3" evidence="3"/>
<dbReference type="NCBIfam" id="NF033480">
    <property type="entry name" value="bifunc_MprF"/>
    <property type="match status" value="1"/>
</dbReference>
<dbReference type="InterPro" id="IPR051211">
    <property type="entry name" value="PG_lysyltransferase"/>
</dbReference>
<feature type="transmembrane region" description="Helical" evidence="15">
    <location>
        <begin position="81"/>
        <end position="101"/>
    </location>
</feature>
<comment type="similarity">
    <text evidence="2">Belongs to the LPG synthase family.</text>
</comment>
<keyword evidence="11" id="KW-0046">Antibiotic resistance</keyword>
<evidence type="ECO:0000256" key="1">
    <source>
        <dbReference type="ARBA" id="ARBA00004651"/>
    </source>
</evidence>
<feature type="transmembrane region" description="Helical" evidence="15">
    <location>
        <begin position="522"/>
        <end position="543"/>
    </location>
</feature>
<feature type="transmembrane region" description="Helical" evidence="15">
    <location>
        <begin position="237"/>
        <end position="258"/>
    </location>
</feature>
<keyword evidence="9" id="KW-0443">Lipid metabolism</keyword>
<dbReference type="Pfam" id="PF03706">
    <property type="entry name" value="LPG_synthase_TM"/>
    <property type="match status" value="1"/>
</dbReference>
<dbReference type="Pfam" id="PF09924">
    <property type="entry name" value="LPG_synthase_C"/>
    <property type="match status" value="1"/>
</dbReference>
<evidence type="ECO:0000256" key="4">
    <source>
        <dbReference type="ARBA" id="ARBA00021546"/>
    </source>
</evidence>
<sequence>MSSSATASALPQDGNAPCPTPQTEAFTQERPTIWTRLARIQGLLAALAMLAVFALMVWSILRLTSEVRYDDVLAQMQTLHPWSIGLALLFTALSFAALAFYDANALDYIGRRLPLLVVSLTSFLAYAIGNTIGFGALSGGAIRFRAYSKLGLDPGEVAQVVAFVTLAFGMGLMLMAGISTLIVAPQIARAIGWDPVALRVLAVTVLAALALLQAFGGRARGVRLAGITLHLPDTRTASRQVLVSALDMAASASVLYVLMPGLDVSWPGFFAIYCVAVGVGIISHVPAGLGVFEAVMLAGLQQSAGADSLLGALIVYRVIYHGLPLTLALVLLVVTELRRFGQTALAVQLGQSMARLAPSILSAFALIVAAMLVFSGATPVSEGAMNYLSARLPLPIIEAAHFLSSLLGLVLFVAARGLGQRLDGAWLVAVLAAALALVLSLPKSVALVQASVLALFVIALLMNRRAFNRHASLTRQVLGVNWLAAMTVLIGASVAIMVFVYRDTGYSHALWWQFEFEQDVPRSLRALLGLMIAALAIATWSLLRPVASRPALPTVAEIDRATAIVRGQDIADANLVRMGDKPLLFSASGRSFLMYGVQGRSWIALLDPVGDAQDFPELVWRFIETAAACGGRAVFYQISPALLSACADAGLRAYKMGECALIDLAGFTLSGRRNAGHRAAWNRGQREGLDFAMIPPEDVPAVMADLHRVSQAWLAQHAAREKRFSLGAFDPAYVAAQPVAVLRKAGEIIAFATVAVTETKAEATVDLMRFAPDAPDGTMDYLFLCLFEHLRAEGFARFNLGMAPLAGLTRHELAPVWDHLGAVLFEHGERFYNFRGLRAFKAKFHPRWEPRYLAVAGPAGAALALMDAALLIGGGMRGVIGK</sequence>
<evidence type="ECO:0000256" key="12">
    <source>
        <dbReference type="ARBA" id="ARBA00031899"/>
    </source>
</evidence>
<feature type="transmembrane region" description="Helical" evidence="15">
    <location>
        <begin position="40"/>
        <end position="61"/>
    </location>
</feature>
<evidence type="ECO:0000256" key="14">
    <source>
        <dbReference type="SAM" id="MobiDB-lite"/>
    </source>
</evidence>
<name>A0ABW5ADC2_9RHOB</name>
<protein>
    <recommendedName>
        <fullName evidence="4">Phosphatidylglycerol lysyltransferase</fullName>
        <ecNumber evidence="3">2.3.2.3</ecNumber>
    </recommendedName>
    <alternativeName>
        <fullName evidence="12">Lysylphosphatidylglycerol synthase</fullName>
    </alternativeName>
</protein>
<gene>
    <name evidence="17" type="primary">mprF</name>
    <name evidence="17" type="ORF">ACFSM0_17580</name>
</gene>
<keyword evidence="6" id="KW-0808">Transferase</keyword>
<proteinExistence type="inferred from homology"/>
<evidence type="ECO:0000256" key="7">
    <source>
        <dbReference type="ARBA" id="ARBA00022692"/>
    </source>
</evidence>
<dbReference type="RefSeq" id="WP_377393630.1">
    <property type="nucleotide sequence ID" value="NZ_JBHUIX010000021.1"/>
</dbReference>
<feature type="domain" description="Phosphatidylglycerol lysyltransferase C-terminal" evidence="16">
    <location>
        <begin position="569"/>
        <end position="854"/>
    </location>
</feature>
<evidence type="ECO:0000256" key="9">
    <source>
        <dbReference type="ARBA" id="ARBA00023098"/>
    </source>
</evidence>
<reference evidence="18" key="1">
    <citation type="journal article" date="2019" name="Int. J. Syst. Evol. Microbiol.">
        <title>The Global Catalogue of Microorganisms (GCM) 10K type strain sequencing project: providing services to taxonomists for standard genome sequencing and annotation.</title>
        <authorList>
            <consortium name="The Broad Institute Genomics Platform"/>
            <consortium name="The Broad Institute Genome Sequencing Center for Infectious Disease"/>
            <person name="Wu L."/>
            <person name="Ma J."/>
        </authorList>
    </citation>
    <scope>NUCLEOTIDE SEQUENCE [LARGE SCALE GENOMIC DNA]</scope>
    <source>
        <strain evidence="18">CCUG 55131</strain>
    </source>
</reference>
<feature type="transmembrane region" description="Helical" evidence="15">
    <location>
        <begin position="309"/>
        <end position="335"/>
    </location>
</feature>
<feature type="transmembrane region" description="Helical" evidence="15">
    <location>
        <begin position="157"/>
        <end position="184"/>
    </location>
</feature>
<evidence type="ECO:0000256" key="6">
    <source>
        <dbReference type="ARBA" id="ARBA00022679"/>
    </source>
</evidence>
<evidence type="ECO:0000256" key="8">
    <source>
        <dbReference type="ARBA" id="ARBA00022989"/>
    </source>
</evidence>
<accession>A0ABW5ADC2</accession>
<feature type="transmembrane region" description="Helical" evidence="15">
    <location>
        <begin position="196"/>
        <end position="217"/>
    </location>
</feature>
<feature type="transmembrane region" description="Helical" evidence="15">
    <location>
        <begin position="422"/>
        <end position="439"/>
    </location>
</feature>
<evidence type="ECO:0000256" key="11">
    <source>
        <dbReference type="ARBA" id="ARBA00023251"/>
    </source>
</evidence>
<feature type="transmembrane region" description="Helical" evidence="15">
    <location>
        <begin position="445"/>
        <end position="462"/>
    </location>
</feature>